<dbReference type="EMBL" id="QGMG01001798">
    <property type="protein sequence ID" value="TVY43661.1"/>
    <property type="molecule type" value="Genomic_DNA"/>
</dbReference>
<sequence>MAPNKPFQFLELCPELRNAVYSYAIDWPHLSDAFDKIQTFQEQKQEQEREESNLILCTITSTPSLLLLDRTTSLEAYGILYQKPFILSSPPPYVPQSTTPMDITGFIRETTLQNLKFVVLEMDLGYESGIGKCWLKTVETLLDIWCERNALERLVVRARYVPPDRSAGWTFKEAAHHGSVMGVLSRLRDFAGRVPVIFEGEIDTWQRIKTKDPAQG</sequence>
<accession>A0A7D8YIH3</accession>
<comment type="caution">
    <text evidence="1">The sequence shown here is derived from an EMBL/GenBank/DDBJ whole genome shotgun (WGS) entry which is preliminary data.</text>
</comment>
<name>A0A7D8YIH3_9HELO</name>
<dbReference type="OrthoDB" id="3510794at2759"/>
<dbReference type="AlphaFoldDB" id="A0A7D8YIH3"/>
<evidence type="ECO:0000313" key="1">
    <source>
        <dbReference type="EMBL" id="TVY43661.1"/>
    </source>
</evidence>
<dbReference type="Proteomes" id="UP000481288">
    <property type="component" value="Unassembled WGS sequence"/>
</dbReference>
<proteinExistence type="predicted"/>
<protein>
    <submittedName>
        <fullName evidence="1">Uncharacterized protein</fullName>
    </submittedName>
</protein>
<keyword evidence="2" id="KW-1185">Reference proteome</keyword>
<evidence type="ECO:0000313" key="2">
    <source>
        <dbReference type="Proteomes" id="UP000481288"/>
    </source>
</evidence>
<gene>
    <name evidence="1" type="ORF">LCER1_G008968</name>
</gene>
<reference evidence="1 2" key="1">
    <citation type="submission" date="2018-05" db="EMBL/GenBank/DDBJ databases">
        <title>Whole genome sequencing for identification of molecular markers to develop diagnostic detection tools for the regulated plant pathogen Lachnellula willkommii.</title>
        <authorList>
            <person name="Giroux E."/>
            <person name="Bilodeau G."/>
        </authorList>
    </citation>
    <scope>NUCLEOTIDE SEQUENCE [LARGE SCALE GENOMIC DNA]</scope>
    <source>
        <strain evidence="1 2">CBS 625.97</strain>
    </source>
</reference>
<organism evidence="1 2">
    <name type="scientific">Lachnellula cervina</name>
    <dbReference type="NCBI Taxonomy" id="1316786"/>
    <lineage>
        <taxon>Eukaryota</taxon>
        <taxon>Fungi</taxon>
        <taxon>Dikarya</taxon>
        <taxon>Ascomycota</taxon>
        <taxon>Pezizomycotina</taxon>
        <taxon>Leotiomycetes</taxon>
        <taxon>Helotiales</taxon>
        <taxon>Lachnaceae</taxon>
        <taxon>Lachnellula</taxon>
    </lineage>
</organism>